<feature type="region of interest" description="Disordered" evidence="1">
    <location>
        <begin position="265"/>
        <end position="316"/>
    </location>
</feature>
<feature type="compositionally biased region" description="Basic and acidic residues" evidence="1">
    <location>
        <begin position="305"/>
        <end position="316"/>
    </location>
</feature>
<dbReference type="EMBL" id="BGPR01000961">
    <property type="protein sequence ID" value="GBM41406.1"/>
    <property type="molecule type" value="Genomic_DNA"/>
</dbReference>
<proteinExistence type="predicted"/>
<evidence type="ECO:0000313" key="3">
    <source>
        <dbReference type="Proteomes" id="UP000499080"/>
    </source>
</evidence>
<comment type="caution">
    <text evidence="2">The sequence shown here is derived from an EMBL/GenBank/DDBJ whole genome shotgun (WGS) entry which is preliminary data.</text>
</comment>
<evidence type="ECO:0000256" key="1">
    <source>
        <dbReference type="SAM" id="MobiDB-lite"/>
    </source>
</evidence>
<keyword evidence="3" id="KW-1185">Reference proteome</keyword>
<protein>
    <submittedName>
        <fullName evidence="2">Uncharacterized protein</fullName>
    </submittedName>
</protein>
<sequence length="316" mass="36535">MAAEGGWRMQKDYEGHKFSVKRFAYDVLYVTLSKCGFPETHLRVEVDEENDYPNPDDMLTVHAGVIIIALHSRDEWKRIFEYKQNDYGLNDMQKIKEFLLTIEVSLAFQLTDDLPDNMIRRSLAFYSELILFLHSNNIEVHFEKLLDIWNSYFNEKIAVKGNLDVLLKELFFEDSCIVGYLSLVDSFIEEFANPYGKTDDVSISFREFSELVEKFDAKPRIEELIQELHRRRLKSRPHNLLGPIPEAVEELASYFSGILEKDSALPGNRMSPEHPHGFLLPSSSARKENRLEQINLGNLGTTPESEGKTPNDKKPQ</sequence>
<name>A0A4Y2FLG3_ARAVE</name>
<dbReference type="Proteomes" id="UP000499080">
    <property type="component" value="Unassembled WGS sequence"/>
</dbReference>
<feature type="compositionally biased region" description="Polar residues" evidence="1">
    <location>
        <begin position="295"/>
        <end position="304"/>
    </location>
</feature>
<organism evidence="2 3">
    <name type="scientific">Araneus ventricosus</name>
    <name type="common">Orbweaver spider</name>
    <name type="synonym">Epeira ventricosa</name>
    <dbReference type="NCBI Taxonomy" id="182803"/>
    <lineage>
        <taxon>Eukaryota</taxon>
        <taxon>Metazoa</taxon>
        <taxon>Ecdysozoa</taxon>
        <taxon>Arthropoda</taxon>
        <taxon>Chelicerata</taxon>
        <taxon>Arachnida</taxon>
        <taxon>Araneae</taxon>
        <taxon>Araneomorphae</taxon>
        <taxon>Entelegynae</taxon>
        <taxon>Araneoidea</taxon>
        <taxon>Araneidae</taxon>
        <taxon>Araneus</taxon>
    </lineage>
</organism>
<evidence type="ECO:0000313" key="2">
    <source>
        <dbReference type="EMBL" id="GBM41406.1"/>
    </source>
</evidence>
<accession>A0A4Y2FLG3</accession>
<reference evidence="2 3" key="1">
    <citation type="journal article" date="2019" name="Sci. Rep.">
        <title>Orb-weaving spider Araneus ventricosus genome elucidates the spidroin gene catalogue.</title>
        <authorList>
            <person name="Kono N."/>
            <person name="Nakamura H."/>
            <person name="Ohtoshi R."/>
            <person name="Moran D.A.P."/>
            <person name="Shinohara A."/>
            <person name="Yoshida Y."/>
            <person name="Fujiwara M."/>
            <person name="Mori M."/>
            <person name="Tomita M."/>
            <person name="Arakawa K."/>
        </authorList>
    </citation>
    <scope>NUCLEOTIDE SEQUENCE [LARGE SCALE GENOMIC DNA]</scope>
</reference>
<gene>
    <name evidence="2" type="ORF">AVEN_62697_1</name>
</gene>
<dbReference type="AlphaFoldDB" id="A0A4Y2FLG3"/>